<evidence type="ECO:0000313" key="2">
    <source>
        <dbReference type="EMBL" id="RIA89915.1"/>
    </source>
</evidence>
<dbReference type="EMBL" id="QKYT01000200">
    <property type="protein sequence ID" value="RIA89915.1"/>
    <property type="molecule type" value="Genomic_DNA"/>
</dbReference>
<dbReference type="Gene3D" id="1.10.510.10">
    <property type="entry name" value="Transferase(Phosphotransferase) domain 1"/>
    <property type="match status" value="1"/>
</dbReference>
<dbReference type="SMART" id="SM00671">
    <property type="entry name" value="SEL1"/>
    <property type="match status" value="1"/>
</dbReference>
<dbReference type="SUPFAM" id="SSF56112">
    <property type="entry name" value="Protein kinase-like (PK-like)"/>
    <property type="match status" value="1"/>
</dbReference>
<proteinExistence type="predicted"/>
<dbReference type="Proteomes" id="UP000265703">
    <property type="component" value="Unassembled WGS sequence"/>
</dbReference>
<keyword evidence="3" id="KW-1185">Reference proteome</keyword>
<dbReference type="AlphaFoldDB" id="A0A397T0Z8"/>
<dbReference type="PANTHER" id="PTHR44329">
    <property type="entry name" value="SERINE/THREONINE-PROTEIN KINASE TNNI3K-RELATED"/>
    <property type="match status" value="1"/>
</dbReference>
<dbReference type="Gene3D" id="1.25.40.10">
    <property type="entry name" value="Tetratricopeptide repeat domain"/>
    <property type="match status" value="1"/>
</dbReference>
<dbReference type="InterPro" id="IPR000719">
    <property type="entry name" value="Prot_kinase_dom"/>
</dbReference>
<dbReference type="STRING" id="658196.A0A397T0Z8"/>
<protein>
    <recommendedName>
        <fullName evidence="1">Protein kinase domain-containing protein</fullName>
    </recommendedName>
</protein>
<gene>
    <name evidence="2" type="ORF">C1645_824095</name>
</gene>
<dbReference type="GO" id="GO:0005524">
    <property type="term" value="F:ATP binding"/>
    <property type="evidence" value="ECO:0007669"/>
    <property type="project" value="InterPro"/>
</dbReference>
<dbReference type="PROSITE" id="PS50011">
    <property type="entry name" value="PROTEIN_KINASE_DOM"/>
    <property type="match status" value="1"/>
</dbReference>
<dbReference type="InterPro" id="IPR051681">
    <property type="entry name" value="Ser/Thr_Kinases-Pseudokinases"/>
</dbReference>
<comment type="caution">
    <text evidence="2">The sequence shown here is derived from an EMBL/GenBank/DDBJ whole genome shotgun (WGS) entry which is preliminary data.</text>
</comment>
<feature type="domain" description="Protein kinase" evidence="1">
    <location>
        <begin position="1"/>
        <end position="87"/>
    </location>
</feature>
<dbReference type="InterPro" id="IPR006597">
    <property type="entry name" value="Sel1-like"/>
</dbReference>
<dbReference type="InterPro" id="IPR011009">
    <property type="entry name" value="Kinase-like_dom_sf"/>
</dbReference>
<reference evidence="2 3" key="1">
    <citation type="submission" date="2018-06" db="EMBL/GenBank/DDBJ databases">
        <title>Comparative genomics reveals the genomic features of Rhizophagus irregularis, R. cerebriforme, R. diaphanum and Gigaspora rosea, and their symbiotic lifestyle signature.</title>
        <authorList>
            <person name="Morin E."/>
            <person name="San Clemente H."/>
            <person name="Chen E.C.H."/>
            <person name="De La Providencia I."/>
            <person name="Hainaut M."/>
            <person name="Kuo A."/>
            <person name="Kohler A."/>
            <person name="Murat C."/>
            <person name="Tang N."/>
            <person name="Roy S."/>
            <person name="Loubradou J."/>
            <person name="Henrissat B."/>
            <person name="Grigoriev I.V."/>
            <person name="Corradi N."/>
            <person name="Roux C."/>
            <person name="Martin F.M."/>
        </authorList>
    </citation>
    <scope>NUCLEOTIDE SEQUENCE [LARGE SCALE GENOMIC DNA]</scope>
    <source>
        <strain evidence="2 3">DAOM 227022</strain>
    </source>
</reference>
<sequence length="236" mass="27430">MQRYSLNKASDVYSIGVLLWEISSGQLPFREELYDICLVNQITEGYRETMVPDTPTDYFNLYTECWNDEPNNRPLINQVIIRLQAIIANKDINCNINVQLSNKQFITDLLSTNNSSQDGFSQMIVVQNFNEMKIESMTINIDETISVIIDGLFILIFKEINEGKEEKIKKKYVLVYINNCKLSLQESYEWLSDNQNNSNSIYLLGYFNYHEIETNNNKQKAIKLYQKAANLENSIA</sequence>
<name>A0A397T0Z8_9GLOM</name>
<organism evidence="2 3">
    <name type="scientific">Glomus cerebriforme</name>
    <dbReference type="NCBI Taxonomy" id="658196"/>
    <lineage>
        <taxon>Eukaryota</taxon>
        <taxon>Fungi</taxon>
        <taxon>Fungi incertae sedis</taxon>
        <taxon>Mucoromycota</taxon>
        <taxon>Glomeromycotina</taxon>
        <taxon>Glomeromycetes</taxon>
        <taxon>Glomerales</taxon>
        <taxon>Glomeraceae</taxon>
        <taxon>Glomus</taxon>
    </lineage>
</organism>
<dbReference type="InterPro" id="IPR011990">
    <property type="entry name" value="TPR-like_helical_dom_sf"/>
</dbReference>
<dbReference type="InterPro" id="IPR001245">
    <property type="entry name" value="Ser-Thr/Tyr_kinase_cat_dom"/>
</dbReference>
<dbReference type="OrthoDB" id="2439750at2759"/>
<dbReference type="PANTHER" id="PTHR44329:SF289">
    <property type="entry name" value="SERINE_THREONINE-PROTEIN KINASE VIK"/>
    <property type="match status" value="1"/>
</dbReference>
<evidence type="ECO:0000313" key="3">
    <source>
        <dbReference type="Proteomes" id="UP000265703"/>
    </source>
</evidence>
<dbReference type="SUPFAM" id="SSF81901">
    <property type="entry name" value="HCP-like"/>
    <property type="match status" value="1"/>
</dbReference>
<accession>A0A397T0Z8</accession>
<dbReference type="GO" id="GO:0004674">
    <property type="term" value="F:protein serine/threonine kinase activity"/>
    <property type="evidence" value="ECO:0007669"/>
    <property type="project" value="TreeGrafter"/>
</dbReference>
<dbReference type="Pfam" id="PF07714">
    <property type="entry name" value="PK_Tyr_Ser-Thr"/>
    <property type="match status" value="1"/>
</dbReference>
<evidence type="ECO:0000259" key="1">
    <source>
        <dbReference type="PROSITE" id="PS50011"/>
    </source>
</evidence>